<protein>
    <submittedName>
        <fullName evidence="1">Nuclear transport factor 2 family protein</fullName>
    </submittedName>
</protein>
<comment type="caution">
    <text evidence="1">The sequence shown here is derived from an EMBL/GenBank/DDBJ whole genome shotgun (WGS) entry which is preliminary data.</text>
</comment>
<gene>
    <name evidence="1" type="ORF">EKL98_03340</name>
</gene>
<evidence type="ECO:0000313" key="2">
    <source>
        <dbReference type="Proteomes" id="UP000280825"/>
    </source>
</evidence>
<keyword evidence="2" id="KW-1185">Reference proteome</keyword>
<dbReference type="SUPFAM" id="SSF54427">
    <property type="entry name" value="NTF2-like"/>
    <property type="match status" value="1"/>
</dbReference>
<proteinExistence type="predicted"/>
<organism evidence="1 2">
    <name type="scientific">Flavobacterium bomense</name>
    <dbReference type="NCBI Taxonomy" id="2497483"/>
    <lineage>
        <taxon>Bacteria</taxon>
        <taxon>Pseudomonadati</taxon>
        <taxon>Bacteroidota</taxon>
        <taxon>Flavobacteriia</taxon>
        <taxon>Flavobacteriales</taxon>
        <taxon>Flavobacteriaceae</taxon>
        <taxon>Flavobacterium</taxon>
    </lineage>
</organism>
<dbReference type="Proteomes" id="UP000280825">
    <property type="component" value="Unassembled WGS sequence"/>
</dbReference>
<evidence type="ECO:0000313" key="1">
    <source>
        <dbReference type="EMBL" id="RTZ07049.1"/>
    </source>
</evidence>
<name>A0A432CPN2_9FLAO</name>
<accession>A0A432CPN2</accession>
<dbReference type="EMBL" id="RYDJ01000002">
    <property type="protein sequence ID" value="RTZ07049.1"/>
    <property type="molecule type" value="Genomic_DNA"/>
</dbReference>
<sequence length="120" mass="14067">MSAKEIVQQFYKSDALIDSEVIKDYLHPEVIVEWNSSKGFIQLDYNSLLNLSNDLSKAYVRSKVRISHIIGENNLISVRYSHFVKTIENPREEMLLAHFIAIWEIKDNKLYRGYQMSQLS</sequence>
<dbReference type="RefSeq" id="WP_126451552.1">
    <property type="nucleotide sequence ID" value="NZ_RYDJ01000002.1"/>
</dbReference>
<dbReference type="InterPro" id="IPR032710">
    <property type="entry name" value="NTF2-like_dom_sf"/>
</dbReference>
<reference evidence="1 2" key="1">
    <citation type="submission" date="2018-12" db="EMBL/GenBank/DDBJ databases">
        <title>Flavobacterium sp. nov., isolated from glacier ice.</title>
        <authorList>
            <person name="Liu Q."/>
            <person name="Xin Y.-H."/>
        </authorList>
    </citation>
    <scope>NUCLEOTIDE SEQUENCE [LARGE SCALE GENOMIC DNA]</scope>
    <source>
        <strain evidence="1 2">RB1N8</strain>
    </source>
</reference>
<dbReference type="AlphaFoldDB" id="A0A432CPN2"/>